<dbReference type="EMBL" id="FRDI01000002">
    <property type="protein sequence ID" value="SHN50389.1"/>
    <property type="molecule type" value="Genomic_DNA"/>
</dbReference>
<keyword evidence="8" id="KW-1185">Reference proteome</keyword>
<evidence type="ECO:0000256" key="1">
    <source>
        <dbReference type="ARBA" id="ARBA00004167"/>
    </source>
</evidence>
<evidence type="ECO:0000313" key="8">
    <source>
        <dbReference type="Proteomes" id="UP000186469"/>
    </source>
</evidence>
<sequence length="342" mass="35969">MEESRSIGFLSSLCIHGLLIIVIFFLPQGSPQIDLNQPILEIGLASIGAKGLPNVSGPSGGGATVTPEAVPEPPASQTPQDTVPSVPDVPSVPETPPSVPTPPPPPATPPIETTKPVAVPVPPDVKPISDKKDDKAKKDKDKDKPKEEPKPQDNDKTKTPDKTKDKTDKKVETKPVDKKQTKKSDKSDIDDALDFSKELAGKTSSTKTSTGSGPDAATKALNAMSKDAAQGGGGGTGDGTHGQGNSNVGIDAAYTGIVMGLVRQQWTVVPRSDRTNLIATVRVRLLPDGTVENFALEESSGSPTYDSSVLSAVSKVTSFPKPPNADLQDLLLKFNYNEMVKR</sequence>
<feature type="transmembrane region" description="Helical" evidence="6">
    <location>
        <begin position="7"/>
        <end position="26"/>
    </location>
</feature>
<evidence type="ECO:0000256" key="2">
    <source>
        <dbReference type="ARBA" id="ARBA00022692"/>
    </source>
</evidence>
<evidence type="ECO:0000313" key="7">
    <source>
        <dbReference type="EMBL" id="SHN50389.1"/>
    </source>
</evidence>
<reference evidence="7 8" key="1">
    <citation type="submission" date="2016-12" db="EMBL/GenBank/DDBJ databases">
        <authorList>
            <person name="Song W.-J."/>
            <person name="Kurnit D.M."/>
        </authorList>
    </citation>
    <scope>NUCLEOTIDE SEQUENCE [LARGE SCALE GENOMIC DNA]</scope>
    <source>
        <strain evidence="7 8">DSM 11393</strain>
    </source>
</reference>
<dbReference type="SUPFAM" id="SSF74653">
    <property type="entry name" value="TolA/TonB C-terminal domain"/>
    <property type="match status" value="1"/>
</dbReference>
<dbReference type="Proteomes" id="UP000186469">
    <property type="component" value="Unassembled WGS sequence"/>
</dbReference>
<dbReference type="RefSeq" id="WP_072695661.1">
    <property type="nucleotide sequence ID" value="NZ_FRDI01000002.1"/>
</dbReference>
<dbReference type="InterPro" id="IPR006260">
    <property type="entry name" value="TonB/TolA_C"/>
</dbReference>
<dbReference type="AlphaFoldDB" id="A0A1M7RVQ8"/>
<dbReference type="GO" id="GO:0016020">
    <property type="term" value="C:membrane"/>
    <property type="evidence" value="ECO:0007669"/>
    <property type="project" value="UniProtKB-SubCell"/>
</dbReference>
<gene>
    <name evidence="7" type="ORF">SAMN02745728_00239</name>
</gene>
<feature type="compositionally biased region" description="Pro residues" evidence="5">
    <location>
        <begin position="93"/>
        <end position="109"/>
    </location>
</feature>
<feature type="compositionally biased region" description="Basic and acidic residues" evidence="5">
    <location>
        <begin position="127"/>
        <end position="188"/>
    </location>
</feature>
<evidence type="ECO:0000256" key="3">
    <source>
        <dbReference type="ARBA" id="ARBA00022989"/>
    </source>
</evidence>
<organism evidence="7 8">
    <name type="scientific">Desulfovibrio litoralis DSM 11393</name>
    <dbReference type="NCBI Taxonomy" id="1121455"/>
    <lineage>
        <taxon>Bacteria</taxon>
        <taxon>Pseudomonadati</taxon>
        <taxon>Thermodesulfobacteriota</taxon>
        <taxon>Desulfovibrionia</taxon>
        <taxon>Desulfovibrionales</taxon>
        <taxon>Desulfovibrionaceae</taxon>
        <taxon>Desulfovibrio</taxon>
    </lineage>
</organism>
<dbReference type="Pfam" id="PF13103">
    <property type="entry name" value="TonB_2"/>
    <property type="match status" value="1"/>
</dbReference>
<feature type="compositionally biased region" description="Low complexity" evidence="5">
    <location>
        <begin position="78"/>
        <end position="92"/>
    </location>
</feature>
<keyword evidence="2 6" id="KW-0812">Transmembrane</keyword>
<name>A0A1M7RVQ8_9BACT</name>
<keyword evidence="4 6" id="KW-0472">Membrane</keyword>
<dbReference type="GO" id="GO:0051301">
    <property type="term" value="P:cell division"/>
    <property type="evidence" value="ECO:0007669"/>
    <property type="project" value="UniProtKB-KW"/>
</dbReference>
<keyword evidence="3 6" id="KW-1133">Transmembrane helix</keyword>
<keyword evidence="7" id="KW-0132">Cell division</keyword>
<dbReference type="Gene3D" id="3.30.1150.10">
    <property type="match status" value="1"/>
</dbReference>
<evidence type="ECO:0000256" key="6">
    <source>
        <dbReference type="SAM" id="Phobius"/>
    </source>
</evidence>
<feature type="region of interest" description="Disordered" evidence="5">
    <location>
        <begin position="55"/>
        <end position="188"/>
    </location>
</feature>
<proteinExistence type="predicted"/>
<comment type="subcellular location">
    <subcellularLocation>
        <location evidence="1">Membrane</location>
        <topology evidence="1">Single-pass membrane protein</topology>
    </subcellularLocation>
</comment>
<protein>
    <submittedName>
        <fullName evidence="7">Cell division and transport-associated protein TolA</fullName>
    </submittedName>
</protein>
<dbReference type="STRING" id="1121455.SAMN02745728_00239"/>
<keyword evidence="7" id="KW-0131">Cell cycle</keyword>
<evidence type="ECO:0000256" key="5">
    <source>
        <dbReference type="SAM" id="MobiDB-lite"/>
    </source>
</evidence>
<evidence type="ECO:0000256" key="4">
    <source>
        <dbReference type="ARBA" id="ARBA00023136"/>
    </source>
</evidence>
<accession>A0A1M7RVQ8</accession>
<dbReference type="NCBIfam" id="TIGR01352">
    <property type="entry name" value="tonB_Cterm"/>
    <property type="match status" value="1"/>
</dbReference>